<keyword evidence="2" id="KW-1185">Reference proteome</keyword>
<dbReference type="Proteomes" id="UP000217676">
    <property type="component" value="Chromosome"/>
</dbReference>
<dbReference type="EMBL" id="AP017424">
    <property type="protein sequence ID" value="BAU84329.1"/>
    <property type="molecule type" value="Genomic_DNA"/>
</dbReference>
<organism evidence="1 2">
    <name type="scientific">Streptomyces laurentii</name>
    <dbReference type="NCBI Taxonomy" id="39478"/>
    <lineage>
        <taxon>Bacteria</taxon>
        <taxon>Bacillati</taxon>
        <taxon>Actinomycetota</taxon>
        <taxon>Actinomycetes</taxon>
        <taxon>Kitasatosporales</taxon>
        <taxon>Streptomycetaceae</taxon>
        <taxon>Streptomyces</taxon>
    </lineage>
</organism>
<dbReference type="AlphaFoldDB" id="A0A160NZC2"/>
<evidence type="ECO:0000313" key="2">
    <source>
        <dbReference type="Proteomes" id="UP000217676"/>
    </source>
</evidence>
<accession>A0A160NZC2</accession>
<evidence type="ECO:0000313" key="1">
    <source>
        <dbReference type="EMBL" id="BAU84329.1"/>
    </source>
</evidence>
<proteinExistence type="predicted"/>
<name>A0A160NZC2_STRLU</name>
<sequence>MLRNWATVAELDEALRSMFQLMVGAIAYGDPRTGRILRRCATDWTDPDELAPLPLTAAVVHAQLDLEGV</sequence>
<dbReference type="KEGG" id="slau:SLA_3420"/>
<gene>
    <name evidence="1" type="ORF">SLA_3420</name>
</gene>
<protein>
    <submittedName>
        <fullName evidence="1">Uncharacterized protein</fullName>
    </submittedName>
</protein>
<reference evidence="1 2" key="1">
    <citation type="journal article" date="2016" name="Genome Announc.">
        <title>Complete Genome Sequence of Thiostrepton-Producing Streptomyces laurentii ATCC 31255.</title>
        <authorList>
            <person name="Doi K."/>
            <person name="Fujino Y."/>
            <person name="Nagayoshi Y."/>
            <person name="Ohshima T."/>
            <person name="Ogata S."/>
        </authorList>
    </citation>
    <scope>NUCLEOTIDE SEQUENCE [LARGE SCALE GENOMIC DNA]</scope>
    <source>
        <strain evidence="1 2">ATCC 31255</strain>
    </source>
</reference>